<organism evidence="1 2">
    <name type="scientific">Polarella glacialis</name>
    <name type="common">Dinoflagellate</name>
    <dbReference type="NCBI Taxonomy" id="89957"/>
    <lineage>
        <taxon>Eukaryota</taxon>
        <taxon>Sar</taxon>
        <taxon>Alveolata</taxon>
        <taxon>Dinophyceae</taxon>
        <taxon>Suessiales</taxon>
        <taxon>Suessiaceae</taxon>
        <taxon>Polarella</taxon>
    </lineage>
</organism>
<proteinExistence type="predicted"/>
<protein>
    <submittedName>
        <fullName evidence="1">Uncharacterized protein</fullName>
    </submittedName>
</protein>
<reference evidence="1" key="1">
    <citation type="submission" date="2021-02" db="EMBL/GenBank/DDBJ databases">
        <authorList>
            <person name="Dougan E. K."/>
            <person name="Rhodes N."/>
            <person name="Thang M."/>
            <person name="Chan C."/>
        </authorList>
    </citation>
    <scope>NUCLEOTIDE SEQUENCE</scope>
</reference>
<dbReference type="EMBL" id="CAJNNV010011087">
    <property type="protein sequence ID" value="CAE8599404.1"/>
    <property type="molecule type" value="Genomic_DNA"/>
</dbReference>
<accession>A0A813EE33</accession>
<dbReference type="AlphaFoldDB" id="A0A813EE33"/>
<comment type="caution">
    <text evidence="1">The sequence shown here is derived from an EMBL/GenBank/DDBJ whole genome shotgun (WGS) entry which is preliminary data.</text>
</comment>
<evidence type="ECO:0000313" key="1">
    <source>
        <dbReference type="EMBL" id="CAE8599404.1"/>
    </source>
</evidence>
<name>A0A813EE33_POLGL</name>
<sequence>MVESCFSAEPIKKHWVTTLFIESIANQQANKQAALIIAGRKQASRDWASKQTNKQRWQCQTSKQNTCVLGVSESMASPWEELSWSLCWDFRAVGPAAIIGTITKTTLAGACAGTFKLQCGFCRRWPSDTVPLGDSVRICQRC</sequence>
<keyword evidence="2" id="KW-1185">Reference proteome</keyword>
<gene>
    <name evidence="1" type="ORF">PGLA1383_LOCUS17751</name>
</gene>
<dbReference type="Proteomes" id="UP000654075">
    <property type="component" value="Unassembled WGS sequence"/>
</dbReference>
<evidence type="ECO:0000313" key="2">
    <source>
        <dbReference type="Proteomes" id="UP000654075"/>
    </source>
</evidence>